<dbReference type="RefSeq" id="WP_011125977.1">
    <property type="nucleotide sequence ID" value="NC_005042.1"/>
</dbReference>
<evidence type="ECO:0000313" key="2">
    <source>
        <dbReference type="Proteomes" id="UP000001420"/>
    </source>
</evidence>
<dbReference type="EnsemblBacteria" id="AAQ00872">
    <property type="protein sequence ID" value="AAQ00872"/>
    <property type="gene ID" value="Pro_1828"/>
</dbReference>
<dbReference type="STRING" id="167539.Pro_1828"/>
<dbReference type="AlphaFoldDB" id="Q7V9K5"/>
<evidence type="ECO:0000313" key="1">
    <source>
        <dbReference type="EMBL" id="AAQ00872.1"/>
    </source>
</evidence>
<gene>
    <name evidence="1" type="ordered locus">Pro_1828</name>
</gene>
<protein>
    <submittedName>
        <fullName evidence="1">Uncharacterized protein</fullName>
    </submittedName>
</protein>
<proteinExistence type="predicted"/>
<reference evidence="1 2" key="1">
    <citation type="journal article" date="2003" name="Proc. Natl. Acad. Sci. U.S.A.">
        <title>Genome sequence of the cyanobacterium Prochlorococcus marinus SS120, a nearly minimal oxyphototrophic genome.</title>
        <authorList>
            <person name="Dufresne A."/>
            <person name="Salanoubat M."/>
            <person name="Partensky F."/>
            <person name="Artiguenave F."/>
            <person name="Axmann I.M."/>
            <person name="Barbe V."/>
            <person name="Duprat S."/>
            <person name="Galperin M.Y."/>
            <person name="Koonin E.V."/>
            <person name="Le Gall F."/>
            <person name="Makarova K.S."/>
            <person name="Ostrowski M."/>
            <person name="Oztas S."/>
            <person name="Robert C."/>
            <person name="Rogozin I.B."/>
            <person name="Scanlan D.J."/>
            <person name="Tandeau de Marsac N."/>
            <person name="Weissenbach J."/>
            <person name="Wincker P."/>
            <person name="Wolf Y.I."/>
            <person name="Hess W.R."/>
        </authorList>
    </citation>
    <scope>NUCLEOTIDE SEQUENCE [LARGE SCALE GENOMIC DNA]</scope>
    <source>
        <strain evidence="2">SARG / CCMP1375 / SS120</strain>
    </source>
</reference>
<accession>Q7V9K5</accession>
<dbReference type="Proteomes" id="UP000001420">
    <property type="component" value="Chromosome"/>
</dbReference>
<organism evidence="1 2">
    <name type="scientific">Prochlorococcus marinus (strain SARG / CCMP1375 / SS120)</name>
    <dbReference type="NCBI Taxonomy" id="167539"/>
    <lineage>
        <taxon>Bacteria</taxon>
        <taxon>Bacillati</taxon>
        <taxon>Cyanobacteriota</taxon>
        <taxon>Cyanophyceae</taxon>
        <taxon>Synechococcales</taxon>
        <taxon>Prochlorococcaceae</taxon>
        <taxon>Prochlorococcus</taxon>
    </lineage>
</organism>
<dbReference type="EMBL" id="AE017126">
    <property type="protein sequence ID" value="AAQ00872.1"/>
    <property type="molecule type" value="Genomic_DNA"/>
</dbReference>
<dbReference type="PATRIC" id="fig|167539.5.peg.1930"/>
<dbReference type="HOGENOM" id="CLU_177864_0_0_3"/>
<keyword evidence="2" id="KW-1185">Reference proteome</keyword>
<dbReference type="eggNOG" id="ENOG5030MV5">
    <property type="taxonomic scope" value="Bacteria"/>
</dbReference>
<sequence>MDFSLAVITLHGGNLFKDISCNQLDKGLAKDELTLPLLSGIDESTLSKGQILNVDGTNVVRVPFGVRHPRRKRPQIPERLATLILPFQRIGSPTPPPHAA</sequence>
<dbReference type="KEGG" id="pma:Pro_1828"/>
<name>Q7V9K5_PROMA</name>
<dbReference type="OrthoDB" id="540919at2"/>